<accession>A0A498K4L1</accession>
<feature type="region of interest" description="Disordered" evidence="1">
    <location>
        <begin position="58"/>
        <end position="88"/>
    </location>
</feature>
<gene>
    <name evidence="2" type="ORF">DVH24_001159</name>
</gene>
<proteinExistence type="predicted"/>
<evidence type="ECO:0000313" key="2">
    <source>
        <dbReference type="EMBL" id="RXI00925.1"/>
    </source>
</evidence>
<dbReference type="AlphaFoldDB" id="A0A498K4L1"/>
<evidence type="ECO:0000313" key="3">
    <source>
        <dbReference type="Proteomes" id="UP000290289"/>
    </source>
</evidence>
<reference evidence="2 3" key="1">
    <citation type="submission" date="2018-10" db="EMBL/GenBank/DDBJ databases">
        <title>A high-quality apple genome assembly.</title>
        <authorList>
            <person name="Hu J."/>
        </authorList>
    </citation>
    <scope>NUCLEOTIDE SEQUENCE [LARGE SCALE GENOMIC DNA]</scope>
    <source>
        <strain evidence="3">cv. HFTH1</strain>
        <tissue evidence="2">Young leaf</tissue>
    </source>
</reference>
<organism evidence="2 3">
    <name type="scientific">Malus domestica</name>
    <name type="common">Apple</name>
    <name type="synonym">Pyrus malus</name>
    <dbReference type="NCBI Taxonomy" id="3750"/>
    <lineage>
        <taxon>Eukaryota</taxon>
        <taxon>Viridiplantae</taxon>
        <taxon>Streptophyta</taxon>
        <taxon>Embryophyta</taxon>
        <taxon>Tracheophyta</taxon>
        <taxon>Spermatophyta</taxon>
        <taxon>Magnoliopsida</taxon>
        <taxon>eudicotyledons</taxon>
        <taxon>Gunneridae</taxon>
        <taxon>Pentapetalae</taxon>
        <taxon>rosids</taxon>
        <taxon>fabids</taxon>
        <taxon>Rosales</taxon>
        <taxon>Rosaceae</taxon>
        <taxon>Amygdaloideae</taxon>
        <taxon>Maleae</taxon>
        <taxon>Malus</taxon>
    </lineage>
</organism>
<dbReference type="EMBL" id="RDQH01000330">
    <property type="protein sequence ID" value="RXI00925.1"/>
    <property type="molecule type" value="Genomic_DNA"/>
</dbReference>
<sequence length="259" mass="29840">MKVIIPWHLHNSWYRWETKPLRVSTPLKLRNTSYFHRGADSDEKRNAEALCRRRFPSFSRQPIRPPNNYKKNKNDESDPQTISFSSNQTQKNPKIHFNQFLQLRHRPPCIVVIILRAASTFFPPTHQTVSLSLSPTSLSKSGDSVLIQWSGIDSPSRLNWLDIYSSPSSHHDNFIGYKFLSSAPTWKSGSGSISFPLVNLRFNYSFPIFCWNESEVDPNHLDQDHNPFPGTTHLLATSDDELSFESSRVPDQIHLAYTD</sequence>
<dbReference type="Proteomes" id="UP000290289">
    <property type="component" value="Chromosome 4"/>
</dbReference>
<protein>
    <recommendedName>
        <fullName evidence="4">Purple acid phosphatase N-terminal domain-containing protein</fullName>
    </recommendedName>
</protein>
<name>A0A498K4L1_MALDO</name>
<evidence type="ECO:0000256" key="1">
    <source>
        <dbReference type="SAM" id="MobiDB-lite"/>
    </source>
</evidence>
<keyword evidence="3" id="KW-1185">Reference proteome</keyword>
<evidence type="ECO:0008006" key="4">
    <source>
        <dbReference type="Google" id="ProtNLM"/>
    </source>
</evidence>
<feature type="compositionally biased region" description="Polar residues" evidence="1">
    <location>
        <begin position="79"/>
        <end position="88"/>
    </location>
</feature>
<comment type="caution">
    <text evidence="2">The sequence shown here is derived from an EMBL/GenBank/DDBJ whole genome shotgun (WGS) entry which is preliminary data.</text>
</comment>